<evidence type="ECO:0008006" key="5">
    <source>
        <dbReference type="Google" id="ProtNLM"/>
    </source>
</evidence>
<dbReference type="Pfam" id="PF03401">
    <property type="entry name" value="TctC"/>
    <property type="match status" value="1"/>
</dbReference>
<feature type="signal peptide" evidence="2">
    <location>
        <begin position="1"/>
        <end position="27"/>
    </location>
</feature>
<gene>
    <name evidence="3" type="ordered locus">Arnit_0338</name>
</gene>
<evidence type="ECO:0000256" key="2">
    <source>
        <dbReference type="SAM" id="SignalP"/>
    </source>
</evidence>
<dbReference type="EMBL" id="CP001999">
    <property type="protein sequence ID" value="ADG92004.1"/>
    <property type="molecule type" value="Genomic_DNA"/>
</dbReference>
<dbReference type="RefSeq" id="WP_013134149.1">
    <property type="nucleotide sequence ID" value="NC_014166.1"/>
</dbReference>
<dbReference type="Gene3D" id="3.40.190.10">
    <property type="entry name" value="Periplasmic binding protein-like II"/>
    <property type="match status" value="1"/>
</dbReference>
<keyword evidence="4" id="KW-1185">Reference proteome</keyword>
<dbReference type="PANTHER" id="PTHR42928:SF5">
    <property type="entry name" value="BLR1237 PROTEIN"/>
    <property type="match status" value="1"/>
</dbReference>
<evidence type="ECO:0000313" key="4">
    <source>
        <dbReference type="Proteomes" id="UP000000939"/>
    </source>
</evidence>
<dbReference type="eggNOG" id="COG3181">
    <property type="taxonomic scope" value="Bacteria"/>
</dbReference>
<dbReference type="Proteomes" id="UP000000939">
    <property type="component" value="Chromosome"/>
</dbReference>
<dbReference type="PANTHER" id="PTHR42928">
    <property type="entry name" value="TRICARBOXYLATE-BINDING PROTEIN"/>
    <property type="match status" value="1"/>
</dbReference>
<dbReference type="KEGG" id="ant:Arnit_0338"/>
<dbReference type="Gene3D" id="3.40.190.150">
    <property type="entry name" value="Bordetella uptake gene, domain 1"/>
    <property type="match status" value="1"/>
</dbReference>
<dbReference type="CDD" id="cd07012">
    <property type="entry name" value="PBP2_Bug_TTT"/>
    <property type="match status" value="1"/>
</dbReference>
<reference evidence="3 4" key="1">
    <citation type="journal article" date="2010" name="Stand. Genomic Sci.">
        <title>Complete genome sequence of Arcobacter nitrofigilis type strain (CI).</title>
        <authorList>
            <person name="Pati A."/>
            <person name="Gronow S."/>
            <person name="Lapidus A."/>
            <person name="Copeland A."/>
            <person name="Glavina Del Rio T."/>
            <person name="Nolan M."/>
            <person name="Lucas S."/>
            <person name="Tice H."/>
            <person name="Cheng J.F."/>
            <person name="Han C."/>
            <person name="Chertkov O."/>
            <person name="Bruce D."/>
            <person name="Tapia R."/>
            <person name="Goodwin L."/>
            <person name="Pitluck S."/>
            <person name="Liolios K."/>
            <person name="Ivanova N."/>
            <person name="Mavromatis K."/>
            <person name="Chen A."/>
            <person name="Palaniappan K."/>
            <person name="Land M."/>
            <person name="Hauser L."/>
            <person name="Chang Y.J."/>
            <person name="Jeffries C.D."/>
            <person name="Detter J.C."/>
            <person name="Rohde M."/>
            <person name="Goker M."/>
            <person name="Bristow J."/>
            <person name="Eisen J.A."/>
            <person name="Markowitz V."/>
            <person name="Hugenholtz P."/>
            <person name="Klenk H.P."/>
            <person name="Kyrpides N.C."/>
        </authorList>
    </citation>
    <scope>NUCLEOTIDE SEQUENCE [LARGE SCALE GENOMIC DNA]</scope>
    <source>
        <strain evidence="4">ATCC 33309 / DSM 7299 / CCUG 15893 / LMG 7604 / NCTC 12251 / CI</strain>
    </source>
</reference>
<evidence type="ECO:0000256" key="1">
    <source>
        <dbReference type="ARBA" id="ARBA00006987"/>
    </source>
</evidence>
<evidence type="ECO:0000313" key="3">
    <source>
        <dbReference type="EMBL" id="ADG92004.1"/>
    </source>
</evidence>
<accession>D5V542</accession>
<dbReference type="SUPFAM" id="SSF53850">
    <property type="entry name" value="Periplasmic binding protein-like II"/>
    <property type="match status" value="1"/>
</dbReference>
<dbReference type="PIRSF" id="PIRSF017082">
    <property type="entry name" value="YflP"/>
    <property type="match status" value="1"/>
</dbReference>
<organism evidence="3 4">
    <name type="scientific">Arcobacter nitrofigilis (strain ATCC 33309 / DSM 7299 / CCUG 15893 / LMG 7604 / NCTC 12251 / CI)</name>
    <name type="common">Campylobacter nitrofigilis</name>
    <dbReference type="NCBI Taxonomy" id="572480"/>
    <lineage>
        <taxon>Bacteria</taxon>
        <taxon>Pseudomonadati</taxon>
        <taxon>Campylobacterota</taxon>
        <taxon>Epsilonproteobacteria</taxon>
        <taxon>Campylobacterales</taxon>
        <taxon>Arcobacteraceae</taxon>
        <taxon>Arcobacter</taxon>
    </lineage>
</organism>
<comment type="similarity">
    <text evidence="1">Belongs to the UPF0065 (bug) family.</text>
</comment>
<dbReference type="InterPro" id="IPR005064">
    <property type="entry name" value="BUG"/>
</dbReference>
<sequence length="323" mass="35146" precursor="true">MKKFDYISKVIMSAVAFLTLTATVALAKYPDRPITMIVAYSAGGGTDIAARTLAPYIEKYIGTSITVINKAGAGGQIGFTELAHSKPDGYTIGFINTPNLLTIPIQRKTRYSLKDLTPIANVIYDPGAFSMLATSKIKTLKDLITYAKKNPGAVTYGTTGIGSDDHLAALQFERENGIVMTHIPFKGNNKVRAALLGGHIMMASMNISQSIDDFKDGKITIFGQMSEKKWPGAPQIPTFKEQGFNIIMGSDRGIGAPAGVDPKIISIISDAVAKAVADPEFQEKAKKQSLPLTYMNAKEFKDHLEKLQKNLQQIWDVTPWAKK</sequence>
<dbReference type="InterPro" id="IPR042100">
    <property type="entry name" value="Bug_dom1"/>
</dbReference>
<dbReference type="AlphaFoldDB" id="D5V542"/>
<feature type="chain" id="PRO_5003078370" description="3-phosphoglycerate dehydrogenase" evidence="2">
    <location>
        <begin position="28"/>
        <end position="323"/>
    </location>
</feature>
<name>D5V542_ARCNC</name>
<dbReference type="HOGENOM" id="CLU_045683_1_1_7"/>
<dbReference type="STRING" id="572480.Arnit_0338"/>
<keyword evidence="2" id="KW-0732">Signal</keyword>
<protein>
    <recommendedName>
        <fullName evidence="5">3-phosphoglycerate dehydrogenase</fullName>
    </recommendedName>
</protein>
<proteinExistence type="inferred from homology"/>